<proteinExistence type="predicted"/>
<dbReference type="Proteomes" id="UP000282574">
    <property type="component" value="Unassembled WGS sequence"/>
</dbReference>
<name>A0AB37UT76_9CYAN</name>
<dbReference type="InterPro" id="IPR007367">
    <property type="entry name" value="DUF433"/>
</dbReference>
<protein>
    <recommendedName>
        <fullName evidence="3">DUF433 domain-containing protein</fullName>
    </recommendedName>
</protein>
<evidence type="ECO:0000313" key="2">
    <source>
        <dbReference type="Proteomes" id="UP000282574"/>
    </source>
</evidence>
<organism evidence="1 2">
    <name type="scientific">Chroococcidiopsis cubana SAG 39.79</name>
    <dbReference type="NCBI Taxonomy" id="388085"/>
    <lineage>
        <taxon>Bacteria</taxon>
        <taxon>Bacillati</taxon>
        <taxon>Cyanobacteriota</taxon>
        <taxon>Cyanophyceae</taxon>
        <taxon>Chroococcidiopsidales</taxon>
        <taxon>Chroococcidiopsidaceae</taxon>
        <taxon>Chroococcidiopsis</taxon>
    </lineage>
</organism>
<accession>A0AB37UT76</accession>
<dbReference type="Pfam" id="PF04255">
    <property type="entry name" value="DUF433"/>
    <property type="match status" value="1"/>
</dbReference>
<comment type="caution">
    <text evidence="1">The sequence shown here is derived from an EMBL/GenBank/DDBJ whole genome shotgun (WGS) entry which is preliminary data.</text>
</comment>
<dbReference type="RefSeq" id="WP_106166552.1">
    <property type="nucleotide sequence ID" value="NZ_JAVKZF010000005.1"/>
</dbReference>
<sequence>MISNRKDYQQRQLFEDFIVSDPNFLGGKPFILGTHFSVEWVVTKLLEGYTKQDLLTNFSLLYAEGIDAAIAFADALPPEHPLAKLIQQYRVQQAGNSTQATGLTTLYEDREMAQLVREKIEARMQLLDIPPEEAQKLVDMTLYPQYWSLQAENIKWEESIPSRYGEETNS</sequence>
<reference evidence="1 2" key="1">
    <citation type="journal article" date="2019" name="Genome Biol. Evol.">
        <title>Day and night: Metabolic profiles and evolutionary relationships of six axenic non-marine cyanobacteria.</title>
        <authorList>
            <person name="Will S.E."/>
            <person name="Henke P."/>
            <person name="Boedeker C."/>
            <person name="Huang S."/>
            <person name="Brinkmann H."/>
            <person name="Rohde M."/>
            <person name="Jarek M."/>
            <person name="Friedl T."/>
            <person name="Seufert S."/>
            <person name="Schumacher M."/>
            <person name="Overmann J."/>
            <person name="Neumann-Schaal M."/>
            <person name="Petersen J."/>
        </authorList>
    </citation>
    <scope>NUCLEOTIDE SEQUENCE [LARGE SCALE GENOMIC DNA]</scope>
    <source>
        <strain evidence="1 2">SAG 39.79</strain>
    </source>
</reference>
<evidence type="ECO:0000313" key="1">
    <source>
        <dbReference type="EMBL" id="RUT14626.1"/>
    </source>
</evidence>
<gene>
    <name evidence="1" type="ORF">DSM107010_01720</name>
</gene>
<dbReference type="InterPro" id="IPR009057">
    <property type="entry name" value="Homeodomain-like_sf"/>
</dbReference>
<dbReference type="EMBL" id="RSCK01000001">
    <property type="protein sequence ID" value="RUT14626.1"/>
    <property type="molecule type" value="Genomic_DNA"/>
</dbReference>
<dbReference type="InterPro" id="IPR036388">
    <property type="entry name" value="WH-like_DNA-bd_sf"/>
</dbReference>
<keyword evidence="2" id="KW-1185">Reference proteome</keyword>
<dbReference type="SUPFAM" id="SSF46689">
    <property type="entry name" value="Homeodomain-like"/>
    <property type="match status" value="1"/>
</dbReference>
<dbReference type="Gene3D" id="1.10.10.10">
    <property type="entry name" value="Winged helix-like DNA-binding domain superfamily/Winged helix DNA-binding domain"/>
    <property type="match status" value="1"/>
</dbReference>
<dbReference type="AlphaFoldDB" id="A0AB37UT76"/>
<evidence type="ECO:0008006" key="3">
    <source>
        <dbReference type="Google" id="ProtNLM"/>
    </source>
</evidence>